<feature type="region of interest" description="Disordered" evidence="1">
    <location>
        <begin position="110"/>
        <end position="146"/>
    </location>
</feature>
<gene>
    <name evidence="2" type="ORF">NLU13_5853</name>
</gene>
<evidence type="ECO:0000313" key="2">
    <source>
        <dbReference type="EMBL" id="KAK0386016.1"/>
    </source>
</evidence>
<evidence type="ECO:0000313" key="3">
    <source>
        <dbReference type="Proteomes" id="UP001175261"/>
    </source>
</evidence>
<evidence type="ECO:0000256" key="1">
    <source>
        <dbReference type="SAM" id="MobiDB-lite"/>
    </source>
</evidence>
<dbReference type="Proteomes" id="UP001175261">
    <property type="component" value="Unassembled WGS sequence"/>
</dbReference>
<keyword evidence="3" id="KW-1185">Reference proteome</keyword>
<accession>A0AA39GF55</accession>
<feature type="compositionally biased region" description="Basic and acidic residues" evidence="1">
    <location>
        <begin position="116"/>
        <end position="146"/>
    </location>
</feature>
<feature type="compositionally biased region" description="Polar residues" evidence="1">
    <location>
        <begin position="70"/>
        <end position="82"/>
    </location>
</feature>
<protein>
    <submittedName>
        <fullName evidence="2">Uncharacterized protein</fullName>
    </submittedName>
</protein>
<dbReference type="EMBL" id="JAPDFR010000005">
    <property type="protein sequence ID" value="KAK0386016.1"/>
    <property type="molecule type" value="Genomic_DNA"/>
</dbReference>
<feature type="compositionally biased region" description="Polar residues" evidence="1">
    <location>
        <begin position="19"/>
        <end position="28"/>
    </location>
</feature>
<sequence length="146" mass="15478">MENQRQFTENAVPEATAPYSGTTPSQGVNAPRAEAASFGANTSTTDYPPPPKRQDYAASDPRTAAEIAQDNPSGHHTGSNLINKAKGVAAQGHGLGENLRGNINAAVDTALNDKQGQAKDESVASKGEREVINKKFDHREEPRKLG</sequence>
<feature type="region of interest" description="Disordered" evidence="1">
    <location>
        <begin position="1"/>
        <end position="85"/>
    </location>
</feature>
<name>A0AA39GF55_SARSR</name>
<dbReference type="AlphaFoldDB" id="A0AA39GF55"/>
<reference evidence="2" key="1">
    <citation type="submission" date="2022-10" db="EMBL/GenBank/DDBJ databases">
        <title>Determination and structural analysis of whole genome sequence of Sarocladium strictum F4-1.</title>
        <authorList>
            <person name="Hu L."/>
            <person name="Jiang Y."/>
        </authorList>
    </citation>
    <scope>NUCLEOTIDE SEQUENCE</scope>
    <source>
        <strain evidence="2">F4-1</strain>
    </source>
</reference>
<organism evidence="2 3">
    <name type="scientific">Sarocladium strictum</name>
    <name type="common">Black bundle disease fungus</name>
    <name type="synonym">Acremonium strictum</name>
    <dbReference type="NCBI Taxonomy" id="5046"/>
    <lineage>
        <taxon>Eukaryota</taxon>
        <taxon>Fungi</taxon>
        <taxon>Dikarya</taxon>
        <taxon>Ascomycota</taxon>
        <taxon>Pezizomycotina</taxon>
        <taxon>Sordariomycetes</taxon>
        <taxon>Hypocreomycetidae</taxon>
        <taxon>Hypocreales</taxon>
        <taxon>Sarocladiaceae</taxon>
        <taxon>Sarocladium</taxon>
    </lineage>
</organism>
<comment type="caution">
    <text evidence="2">The sequence shown here is derived from an EMBL/GenBank/DDBJ whole genome shotgun (WGS) entry which is preliminary data.</text>
</comment>
<proteinExistence type="predicted"/>